<proteinExistence type="predicted"/>
<evidence type="ECO:0000313" key="1">
    <source>
        <dbReference type="EMBL" id="PZF74126.1"/>
    </source>
</evidence>
<dbReference type="RefSeq" id="WP_110997542.1">
    <property type="nucleotide sequence ID" value="NZ_QKTW01000006.1"/>
</dbReference>
<dbReference type="PANTHER" id="PTHR11409">
    <property type="entry name" value="ADENOSINE DEAMINASE"/>
    <property type="match status" value="1"/>
</dbReference>
<dbReference type="GO" id="GO:0043103">
    <property type="term" value="P:hypoxanthine salvage"/>
    <property type="evidence" value="ECO:0007669"/>
    <property type="project" value="TreeGrafter"/>
</dbReference>
<dbReference type="GO" id="GO:0005829">
    <property type="term" value="C:cytosol"/>
    <property type="evidence" value="ECO:0007669"/>
    <property type="project" value="TreeGrafter"/>
</dbReference>
<dbReference type="SUPFAM" id="SSF51556">
    <property type="entry name" value="Metallo-dependent hydrolases"/>
    <property type="match status" value="1"/>
</dbReference>
<dbReference type="OrthoDB" id="8772092at2"/>
<dbReference type="EMBL" id="QKTW01000006">
    <property type="protein sequence ID" value="PZF74126.1"/>
    <property type="molecule type" value="Genomic_DNA"/>
</dbReference>
<dbReference type="AlphaFoldDB" id="A0A2W2BKW9"/>
<dbReference type="Gene3D" id="3.20.20.140">
    <property type="entry name" value="Metal-dependent hydrolases"/>
    <property type="match status" value="2"/>
</dbReference>
<dbReference type="InterPro" id="IPR006330">
    <property type="entry name" value="Ado/ade_deaminase"/>
</dbReference>
<reference evidence="1 2" key="1">
    <citation type="submission" date="2018-06" db="EMBL/GenBank/DDBJ databases">
        <title>Mucibacter soli gen. nov., sp. nov., a new member of the family Chitinophagaceae producing mucin.</title>
        <authorList>
            <person name="Kim M.-K."/>
            <person name="Park S."/>
            <person name="Kim T.-S."/>
            <person name="Joung Y."/>
            <person name="Han J.-H."/>
            <person name="Kim S.B."/>
        </authorList>
    </citation>
    <scope>NUCLEOTIDE SEQUENCE [LARGE SCALE GENOMIC DNA]</scope>
    <source>
        <strain evidence="1 2">R1-15</strain>
    </source>
</reference>
<protein>
    <recommendedName>
        <fullName evidence="3">Adenosine deaminase domain-containing protein</fullName>
    </recommendedName>
</protein>
<keyword evidence="2" id="KW-1185">Reference proteome</keyword>
<sequence length="781" mass="91596">MVVSVMLRHLLNDDLSLSEYVEGSKVSFTDVKRRLFLKTREAARDIPDHYYRLLQENVFNDKKTIEDLLCLGIYDIAKEYLEIRADIVYVQQNNQNEWQELLTYIPPLILQAAFLHGQKTLRDLRAETINEYYSHYIVPNCRYTALPRPFIPHLQGFSALHGGFHDLHVHLNGTTETDHVWQDHLSYPEVVYKELSKGFSKPKVKEQLEQESHLLKPLKYLNLLHIARRIRQKLFEFIFKQRAESGKQNPELLLYKIVDTTNDVGFNKSPFCRLLYSDDDNAMRVEMLMYILVFRHMQAQPGSIVASLFHFYLLICGLCNRLLVQQTHQHGFEQFQKHTLNGLREFSEKTYAKRFFQMQGNEMNNLAFLEGRFSPQKDRGKNISMMQAIERGWQKLNANLAVGPGFSLVGHFIKGPDNNSSKLIRYKSLRIDLWQRALELRSFIDHGGHYSQSIVGIDAASSEFDTPPEVFGPVFRYMRRTGVLHFTYHAGEDFFHILSGLRSVYEAIVFTELSKGDRIGHCTASGLSVKRWLSIIGEQMLIRRGEWMDTLVFVRHLIKKMNVEELANVVPALESYILKYFKEIFGLQRDVQDIEEAWLCRKYCPMILFNRNDKARARLLDVYDDGEWDQIANANIRVETVEILQLYHSAFFRGKYNEPILINSQEVINENHIEKLQLILLHFMHKNEIIIETLPTSNVRIGHHRNFETYHLWNWFKWEEDGWCIPPIVVGTDDTGIFATNIYNEYANVYCDLIKKVGRDKAMTFIGRLQQNSVLYRFQRR</sequence>
<dbReference type="GO" id="GO:0046103">
    <property type="term" value="P:inosine biosynthetic process"/>
    <property type="evidence" value="ECO:0007669"/>
    <property type="project" value="TreeGrafter"/>
</dbReference>
<name>A0A2W2BKW9_9BACT</name>
<dbReference type="GO" id="GO:0004000">
    <property type="term" value="F:adenosine deaminase activity"/>
    <property type="evidence" value="ECO:0007669"/>
    <property type="project" value="TreeGrafter"/>
</dbReference>
<dbReference type="PANTHER" id="PTHR11409:SF43">
    <property type="entry name" value="ADENOSINE DEAMINASE"/>
    <property type="match status" value="1"/>
</dbReference>
<organism evidence="1 2">
    <name type="scientific">Taibaiella soli</name>
    <dbReference type="NCBI Taxonomy" id="1649169"/>
    <lineage>
        <taxon>Bacteria</taxon>
        <taxon>Pseudomonadati</taxon>
        <taxon>Bacteroidota</taxon>
        <taxon>Chitinophagia</taxon>
        <taxon>Chitinophagales</taxon>
        <taxon>Chitinophagaceae</taxon>
        <taxon>Taibaiella</taxon>
    </lineage>
</organism>
<dbReference type="Proteomes" id="UP000248745">
    <property type="component" value="Unassembled WGS sequence"/>
</dbReference>
<dbReference type="InterPro" id="IPR032466">
    <property type="entry name" value="Metal_Hydrolase"/>
</dbReference>
<evidence type="ECO:0000313" key="2">
    <source>
        <dbReference type="Proteomes" id="UP000248745"/>
    </source>
</evidence>
<dbReference type="GO" id="GO:0006154">
    <property type="term" value="P:adenosine catabolic process"/>
    <property type="evidence" value="ECO:0007669"/>
    <property type="project" value="TreeGrafter"/>
</dbReference>
<gene>
    <name evidence="1" type="ORF">DN068_03685</name>
</gene>
<comment type="caution">
    <text evidence="1">The sequence shown here is derived from an EMBL/GenBank/DDBJ whole genome shotgun (WGS) entry which is preliminary data.</text>
</comment>
<evidence type="ECO:0008006" key="3">
    <source>
        <dbReference type="Google" id="ProtNLM"/>
    </source>
</evidence>
<accession>A0A2W2BKW9</accession>